<evidence type="ECO:0000256" key="3">
    <source>
        <dbReference type="ARBA" id="ARBA00022679"/>
    </source>
</evidence>
<sequence>MIGVVLAGGYGKRLLPLTKEKPKSFLEIGGKQLLDYSVEILRNAGIRKIVVIVPPGYENMAIPRDEDVYIVGQKGEDIRGGIYTAVLEAKKRNEDQVMIAYSGFLASPGIGKAVIDYYASSGYPIVIGVSSVSTGLETYGFVTIDYRGQITSYNQADEKTRTWLKNRGYVFAGLIVSDVNQLERLSKDQFESAMAMVSKEGIVGGIIWNNKWIEVGYPWDLLDALKIILNTSGIKINNTANVSRSAIISNGVVIDDYATIEEGAIIIGPAYIGRRAQILAGSIIKPYTSIEENAVIGENTIVSNSLIMKDAYVGALSEIRNSVIGEGAKIEESSHLIEGTPEMLPDRLKGITEFLGEVKLGAIIAPKERINPFTVIGSGKVVE</sequence>
<accession>L0A9S5</accession>
<dbReference type="GeneID" id="14212165"/>
<dbReference type="OrthoDB" id="15372at2157"/>
<keyword evidence="4" id="KW-0548">Nucleotidyltransferase</keyword>
<evidence type="ECO:0000256" key="4">
    <source>
        <dbReference type="ARBA" id="ARBA00022695"/>
    </source>
</evidence>
<dbReference type="STRING" id="1056495.Calag_0905"/>
<dbReference type="GO" id="GO:0019134">
    <property type="term" value="F:glucosamine-1-phosphate N-acetyltransferase activity"/>
    <property type="evidence" value="ECO:0007669"/>
    <property type="project" value="UniProtKB-EC"/>
</dbReference>
<feature type="domain" description="Mannose-1-phosphate guanyltransferase C-terminal" evidence="10">
    <location>
        <begin position="266"/>
        <end position="337"/>
    </location>
</feature>
<reference evidence="12" key="1">
    <citation type="submission" date="2012-03" db="EMBL/GenBank/DDBJ databases">
        <title>Complete genome of Caldisphaera lagunensis DSM 15908.</title>
        <authorList>
            <person name="Lucas S."/>
            <person name="Copeland A."/>
            <person name="Lapidus A."/>
            <person name="Glavina del Rio T."/>
            <person name="Dalin E."/>
            <person name="Tice H."/>
            <person name="Bruce D."/>
            <person name="Goodwin L."/>
            <person name="Pitluck S."/>
            <person name="Peters L."/>
            <person name="Mikhailova N."/>
            <person name="Teshima H."/>
            <person name="Kyrpides N."/>
            <person name="Mavromatis K."/>
            <person name="Ivanova N."/>
            <person name="Brettin T."/>
            <person name="Detter J.C."/>
            <person name="Han C."/>
            <person name="Larimer F."/>
            <person name="Land M."/>
            <person name="Hauser L."/>
            <person name="Markowitz V."/>
            <person name="Cheng J.-F."/>
            <person name="Hugenholtz P."/>
            <person name="Woyke T."/>
            <person name="Wu D."/>
            <person name="Spring S."/>
            <person name="Schroeder M."/>
            <person name="Brambilla E."/>
            <person name="Klenk H.-P."/>
            <person name="Eisen J.A."/>
        </authorList>
    </citation>
    <scope>NUCLEOTIDE SEQUENCE [LARGE SCALE GENOMIC DNA]</scope>
    <source>
        <strain evidence="12">DSM 15908 / JCM 11604 / IC-154</strain>
    </source>
</reference>
<proteinExistence type="predicted"/>
<comment type="catalytic activity">
    <reaction evidence="8">
        <text>N-acetyl-alpha-D-glucosamine 1-phosphate + UTP + H(+) = UDP-N-acetyl-alpha-D-glucosamine + diphosphate</text>
        <dbReference type="Rhea" id="RHEA:13509"/>
        <dbReference type="ChEBI" id="CHEBI:15378"/>
        <dbReference type="ChEBI" id="CHEBI:33019"/>
        <dbReference type="ChEBI" id="CHEBI:46398"/>
        <dbReference type="ChEBI" id="CHEBI:57705"/>
        <dbReference type="ChEBI" id="CHEBI:57776"/>
        <dbReference type="EC" id="2.7.7.23"/>
    </reaction>
</comment>
<dbReference type="InParanoid" id="L0A9S5"/>
<dbReference type="InterPro" id="IPR005835">
    <property type="entry name" value="NTP_transferase_dom"/>
</dbReference>
<dbReference type="Proteomes" id="UP000010469">
    <property type="component" value="Chromosome"/>
</dbReference>
<evidence type="ECO:0000313" key="12">
    <source>
        <dbReference type="Proteomes" id="UP000010469"/>
    </source>
</evidence>
<evidence type="ECO:0000259" key="9">
    <source>
        <dbReference type="Pfam" id="PF00483"/>
    </source>
</evidence>
<dbReference type="Pfam" id="PF25087">
    <property type="entry name" value="GMPPB_C"/>
    <property type="match status" value="1"/>
</dbReference>
<dbReference type="KEGG" id="clg:Calag_0905"/>
<gene>
    <name evidence="11" type="ordered locus">Calag_0905</name>
</gene>
<evidence type="ECO:0000256" key="5">
    <source>
        <dbReference type="ARBA" id="ARBA00023268"/>
    </source>
</evidence>
<dbReference type="SUPFAM" id="SSF53448">
    <property type="entry name" value="Nucleotide-diphospho-sugar transferases"/>
    <property type="match status" value="1"/>
</dbReference>
<dbReference type="eggNOG" id="arCOG00666">
    <property type="taxonomic scope" value="Archaea"/>
</dbReference>
<dbReference type="PANTHER" id="PTHR43584">
    <property type="entry name" value="NUCLEOTIDYL TRANSFERASE"/>
    <property type="match status" value="1"/>
</dbReference>
<evidence type="ECO:0000256" key="2">
    <source>
        <dbReference type="ARBA" id="ARBA00005208"/>
    </source>
</evidence>
<dbReference type="EMBL" id="CP003378">
    <property type="protein sequence ID" value="AFZ70643.1"/>
    <property type="molecule type" value="Genomic_DNA"/>
</dbReference>
<dbReference type="GO" id="GO:0003977">
    <property type="term" value="F:UDP-N-acetylglucosamine diphosphorylase activity"/>
    <property type="evidence" value="ECO:0007669"/>
    <property type="project" value="UniProtKB-EC"/>
</dbReference>
<evidence type="ECO:0000256" key="1">
    <source>
        <dbReference type="ARBA" id="ARBA00005166"/>
    </source>
</evidence>
<dbReference type="Gene3D" id="3.90.550.10">
    <property type="entry name" value="Spore Coat Polysaccharide Biosynthesis Protein SpsA, Chain A"/>
    <property type="match status" value="1"/>
</dbReference>
<organism evidence="11 12">
    <name type="scientific">Caldisphaera lagunensis (strain DSM 15908 / JCM 11604 / ANMR 0165 / IC-154)</name>
    <dbReference type="NCBI Taxonomy" id="1056495"/>
    <lineage>
        <taxon>Archaea</taxon>
        <taxon>Thermoproteota</taxon>
        <taxon>Thermoprotei</taxon>
        <taxon>Acidilobales</taxon>
        <taxon>Caldisphaeraceae</taxon>
        <taxon>Caldisphaera</taxon>
    </lineage>
</organism>
<feature type="domain" description="Nucleotidyl transferase" evidence="9">
    <location>
        <begin position="3"/>
        <end position="229"/>
    </location>
</feature>
<dbReference type="InterPro" id="IPR011004">
    <property type="entry name" value="Trimer_LpxA-like_sf"/>
</dbReference>
<protein>
    <submittedName>
        <fullName evidence="11">Nucleoside-diphosphate-sugar pyrophosphorylase family protein</fullName>
    </submittedName>
</protein>
<keyword evidence="5" id="KW-0511">Multifunctional enzyme</keyword>
<dbReference type="SUPFAM" id="SSF51161">
    <property type="entry name" value="Trimeric LpxA-like enzymes"/>
    <property type="match status" value="1"/>
</dbReference>
<dbReference type="HOGENOM" id="CLU_029499_0_1_2"/>
<keyword evidence="3" id="KW-0808">Transferase</keyword>
<dbReference type="InterPro" id="IPR056729">
    <property type="entry name" value="GMPPB_C"/>
</dbReference>
<dbReference type="PANTHER" id="PTHR43584:SF8">
    <property type="entry name" value="N-ACETYLMURAMATE ALPHA-1-PHOSPHATE URIDYLYLTRANSFERASE"/>
    <property type="match status" value="1"/>
</dbReference>
<comment type="pathway">
    <text evidence="1">Nucleotide-sugar biosynthesis; UDP-N-acetyl-alpha-D-glucosamine biosynthesis; N-acetyl-alpha-D-glucosamine 1-phosphate from alpha-D-glucosamine 6-phosphate (route II): step 2/2.</text>
</comment>
<evidence type="ECO:0000256" key="6">
    <source>
        <dbReference type="ARBA" id="ARBA00023315"/>
    </source>
</evidence>
<dbReference type="AlphaFoldDB" id="L0A9S5"/>
<keyword evidence="6" id="KW-0012">Acyltransferase</keyword>
<keyword evidence="12" id="KW-1185">Reference proteome</keyword>
<dbReference type="Gene3D" id="2.160.10.10">
    <property type="entry name" value="Hexapeptide repeat proteins"/>
    <property type="match status" value="1"/>
</dbReference>
<dbReference type="Pfam" id="PF00483">
    <property type="entry name" value="NTP_transferase"/>
    <property type="match status" value="1"/>
</dbReference>
<dbReference type="FunCoup" id="L0A9S5">
    <property type="interactions" value="11"/>
</dbReference>
<dbReference type="InterPro" id="IPR029044">
    <property type="entry name" value="Nucleotide-diphossugar_trans"/>
</dbReference>
<comment type="pathway">
    <text evidence="2">Nucleotide-sugar biosynthesis; UDP-N-acetyl-alpha-D-glucosamine biosynthesis; UDP-N-acetyl-alpha-D-glucosamine from N-acetyl-alpha-D-glucosamine 1-phosphate: step 1/1.</text>
</comment>
<evidence type="ECO:0000313" key="11">
    <source>
        <dbReference type="EMBL" id="AFZ70643.1"/>
    </source>
</evidence>
<dbReference type="RefSeq" id="WP_015232540.1">
    <property type="nucleotide sequence ID" value="NC_019791.1"/>
</dbReference>
<evidence type="ECO:0000256" key="8">
    <source>
        <dbReference type="ARBA" id="ARBA00048493"/>
    </source>
</evidence>
<comment type="catalytic activity">
    <reaction evidence="7">
        <text>alpha-D-glucosamine 1-phosphate + acetyl-CoA = N-acetyl-alpha-D-glucosamine 1-phosphate + CoA + H(+)</text>
        <dbReference type="Rhea" id="RHEA:13725"/>
        <dbReference type="ChEBI" id="CHEBI:15378"/>
        <dbReference type="ChEBI" id="CHEBI:57287"/>
        <dbReference type="ChEBI" id="CHEBI:57288"/>
        <dbReference type="ChEBI" id="CHEBI:57776"/>
        <dbReference type="ChEBI" id="CHEBI:58516"/>
        <dbReference type="EC" id="2.3.1.157"/>
    </reaction>
</comment>
<evidence type="ECO:0000256" key="7">
    <source>
        <dbReference type="ARBA" id="ARBA00048247"/>
    </source>
</evidence>
<evidence type="ECO:0000259" key="10">
    <source>
        <dbReference type="Pfam" id="PF25087"/>
    </source>
</evidence>
<name>L0A9S5_CALLD</name>
<dbReference type="InterPro" id="IPR050065">
    <property type="entry name" value="GlmU-like"/>
</dbReference>